<sequence>MADGEISSDEWSDDEFIDQIGDFDLHHLDENDRQRLNSVLQNFENNPDNDTGDVDFFGNYETPDVFEWNSSYSVCCIKKFEEVPGPVRIYDTSASPLELFQVFYSNEIFQHITDCTNLNAQRKRAANPEEHKTTWTDVTITDIKVFYGVMLMMDIVKFDRDEMYFKDSTDTHFMLGSKIPEVITKERFFQIKRYLHFTYETNNHTDKLFKVRFMLDTLRKKFKSEYVPHEQMSVDESMVPFKGRLGIKQYMKDKPVKFGVKMWMAADSISAYCWNFDVYVGKRATQINQVFGLSAQVVIDLTKDLAGKGYTIYTDNFYTSPKLAHFLASKEIYTCGTVRTNRHGYPQELVKTKAEARQLPRGHFDWMQCGSLVATSWKDNKMVYFLSTAHMPELDQLTTSRKNKDGTIQRLPSTPCVEEYGRYMGGVDRNDQMTRLNKSKKSMRWYRKIERKLLELSVYNAYIIEGTIRDQKAPGKRKRDLMSFKLDLAHALVGTSRQRKRSAGRSRSENSENILRLDNISHLPAIGEGKDHVCVVCNERHNRYKRKHPEATYSENPFKRCKTTIKCSKCDKYLCCNTKNMCFTDFHTLVNL</sequence>
<evidence type="ECO:0000313" key="3">
    <source>
        <dbReference type="Proteomes" id="UP000828390"/>
    </source>
</evidence>
<keyword evidence="3" id="KW-1185">Reference proteome</keyword>
<name>A0A9D4S7P1_DREPO</name>
<accession>A0A9D4S7P1</accession>
<dbReference type="AlphaFoldDB" id="A0A9D4S7P1"/>
<evidence type="ECO:0000259" key="1">
    <source>
        <dbReference type="Pfam" id="PF13843"/>
    </source>
</evidence>
<proteinExistence type="predicted"/>
<protein>
    <recommendedName>
        <fullName evidence="1">PiggyBac transposable element-derived protein domain-containing protein</fullName>
    </recommendedName>
</protein>
<dbReference type="EMBL" id="JAIWYP010000001">
    <property type="protein sequence ID" value="KAH3894706.1"/>
    <property type="molecule type" value="Genomic_DNA"/>
</dbReference>
<dbReference type="OrthoDB" id="128757at2759"/>
<dbReference type="PANTHER" id="PTHR46599">
    <property type="entry name" value="PIGGYBAC TRANSPOSABLE ELEMENT-DERIVED PROTEIN 4"/>
    <property type="match status" value="1"/>
</dbReference>
<dbReference type="InterPro" id="IPR029526">
    <property type="entry name" value="PGBD"/>
</dbReference>
<gene>
    <name evidence="2" type="ORF">DPMN_018863</name>
</gene>
<feature type="domain" description="PiggyBac transposable element-derived protein" evidence="1">
    <location>
        <begin position="95"/>
        <end position="462"/>
    </location>
</feature>
<dbReference type="Pfam" id="PF13843">
    <property type="entry name" value="DDE_Tnp_1_7"/>
    <property type="match status" value="1"/>
</dbReference>
<comment type="caution">
    <text evidence="2">The sequence shown here is derived from an EMBL/GenBank/DDBJ whole genome shotgun (WGS) entry which is preliminary data.</text>
</comment>
<reference evidence="2" key="1">
    <citation type="journal article" date="2019" name="bioRxiv">
        <title>The Genome of the Zebra Mussel, Dreissena polymorpha: A Resource for Invasive Species Research.</title>
        <authorList>
            <person name="McCartney M.A."/>
            <person name="Auch B."/>
            <person name="Kono T."/>
            <person name="Mallez S."/>
            <person name="Zhang Y."/>
            <person name="Obille A."/>
            <person name="Becker A."/>
            <person name="Abrahante J.E."/>
            <person name="Garbe J."/>
            <person name="Badalamenti J.P."/>
            <person name="Herman A."/>
            <person name="Mangelson H."/>
            <person name="Liachko I."/>
            <person name="Sullivan S."/>
            <person name="Sone E.D."/>
            <person name="Koren S."/>
            <person name="Silverstein K.A.T."/>
            <person name="Beckman K.B."/>
            <person name="Gohl D.M."/>
        </authorList>
    </citation>
    <scope>NUCLEOTIDE SEQUENCE</scope>
    <source>
        <strain evidence="2">Duluth1</strain>
        <tissue evidence="2">Whole animal</tissue>
    </source>
</reference>
<dbReference type="Proteomes" id="UP000828390">
    <property type="component" value="Unassembled WGS sequence"/>
</dbReference>
<reference evidence="2" key="2">
    <citation type="submission" date="2020-11" db="EMBL/GenBank/DDBJ databases">
        <authorList>
            <person name="McCartney M.A."/>
            <person name="Auch B."/>
            <person name="Kono T."/>
            <person name="Mallez S."/>
            <person name="Becker A."/>
            <person name="Gohl D.M."/>
            <person name="Silverstein K.A.T."/>
            <person name="Koren S."/>
            <person name="Bechman K.B."/>
            <person name="Herman A."/>
            <person name="Abrahante J.E."/>
            <person name="Garbe J."/>
        </authorList>
    </citation>
    <scope>NUCLEOTIDE SEQUENCE</scope>
    <source>
        <strain evidence="2">Duluth1</strain>
        <tissue evidence="2">Whole animal</tissue>
    </source>
</reference>
<organism evidence="2 3">
    <name type="scientific">Dreissena polymorpha</name>
    <name type="common">Zebra mussel</name>
    <name type="synonym">Mytilus polymorpha</name>
    <dbReference type="NCBI Taxonomy" id="45954"/>
    <lineage>
        <taxon>Eukaryota</taxon>
        <taxon>Metazoa</taxon>
        <taxon>Spiralia</taxon>
        <taxon>Lophotrochozoa</taxon>
        <taxon>Mollusca</taxon>
        <taxon>Bivalvia</taxon>
        <taxon>Autobranchia</taxon>
        <taxon>Heteroconchia</taxon>
        <taxon>Euheterodonta</taxon>
        <taxon>Imparidentia</taxon>
        <taxon>Neoheterodontei</taxon>
        <taxon>Myida</taxon>
        <taxon>Dreissenoidea</taxon>
        <taxon>Dreissenidae</taxon>
        <taxon>Dreissena</taxon>
    </lineage>
</organism>
<dbReference type="PANTHER" id="PTHR46599:SF3">
    <property type="entry name" value="PIGGYBAC TRANSPOSABLE ELEMENT-DERIVED PROTEIN 4"/>
    <property type="match status" value="1"/>
</dbReference>
<evidence type="ECO:0000313" key="2">
    <source>
        <dbReference type="EMBL" id="KAH3894706.1"/>
    </source>
</evidence>